<dbReference type="GO" id="GO:0016020">
    <property type="term" value="C:membrane"/>
    <property type="evidence" value="ECO:0007669"/>
    <property type="project" value="UniProtKB-SubCell"/>
</dbReference>
<comment type="subcellular location">
    <subcellularLocation>
        <location evidence="1">Membrane</location>
        <topology evidence="1">Multi-pass membrane protein</topology>
    </subcellularLocation>
</comment>
<dbReference type="Gene3D" id="3.90.226.10">
    <property type="entry name" value="2-enoyl-CoA Hydratase, Chain A, domain 1"/>
    <property type="match status" value="1"/>
</dbReference>
<dbReference type="InterPro" id="IPR052165">
    <property type="entry name" value="Membrane_assoc_protease"/>
</dbReference>
<evidence type="ECO:0000259" key="6">
    <source>
        <dbReference type="Pfam" id="PF01957"/>
    </source>
</evidence>
<dbReference type="PANTHER" id="PTHR33507:SF4">
    <property type="entry name" value="NODULATION COMPETITIVENESS PROTEIN NFED"/>
    <property type="match status" value="1"/>
</dbReference>
<dbReference type="AlphaFoldDB" id="A0A2M8EV30"/>
<proteinExistence type="predicted"/>
<keyword evidence="3 5" id="KW-1133">Transmembrane helix</keyword>
<evidence type="ECO:0000256" key="4">
    <source>
        <dbReference type="ARBA" id="ARBA00023136"/>
    </source>
</evidence>
<dbReference type="Pfam" id="PF01957">
    <property type="entry name" value="NfeD"/>
    <property type="match status" value="1"/>
</dbReference>
<dbReference type="Pfam" id="PF24961">
    <property type="entry name" value="NfeD_membrane"/>
    <property type="match status" value="1"/>
</dbReference>
<evidence type="ECO:0000256" key="1">
    <source>
        <dbReference type="ARBA" id="ARBA00004141"/>
    </source>
</evidence>
<comment type="caution">
    <text evidence="8">The sequence shown here is derived from an EMBL/GenBank/DDBJ whole genome shotgun (WGS) entry which is preliminary data.</text>
</comment>
<evidence type="ECO:0000259" key="7">
    <source>
        <dbReference type="Pfam" id="PF24961"/>
    </source>
</evidence>
<feature type="transmembrane region" description="Helical" evidence="5">
    <location>
        <begin position="213"/>
        <end position="232"/>
    </location>
</feature>
<dbReference type="InterPro" id="IPR002810">
    <property type="entry name" value="NfeD-like_C"/>
</dbReference>
<evidence type="ECO:0000256" key="5">
    <source>
        <dbReference type="SAM" id="Phobius"/>
    </source>
</evidence>
<dbReference type="Gene3D" id="2.40.50.140">
    <property type="entry name" value="Nucleic acid-binding proteins"/>
    <property type="match status" value="1"/>
</dbReference>
<reference evidence="9" key="1">
    <citation type="submission" date="2017-09" db="EMBL/GenBank/DDBJ databases">
        <title>Depth-based differentiation of microbial function through sediment-hosted aquifers and enrichment of novel symbionts in the deep terrestrial subsurface.</title>
        <authorList>
            <person name="Probst A.J."/>
            <person name="Ladd B."/>
            <person name="Jarett J.K."/>
            <person name="Geller-Mcgrath D.E."/>
            <person name="Sieber C.M.K."/>
            <person name="Emerson J.B."/>
            <person name="Anantharaman K."/>
            <person name="Thomas B.C."/>
            <person name="Malmstrom R."/>
            <person name="Stieglmeier M."/>
            <person name="Klingl A."/>
            <person name="Woyke T."/>
            <person name="Ryan C.M."/>
            <person name="Banfield J.F."/>
        </authorList>
    </citation>
    <scope>NUCLEOTIDE SEQUENCE [LARGE SCALE GENOMIC DNA]</scope>
</reference>
<evidence type="ECO:0000256" key="2">
    <source>
        <dbReference type="ARBA" id="ARBA00022692"/>
    </source>
</evidence>
<dbReference type="SUPFAM" id="SSF52096">
    <property type="entry name" value="ClpP/crotonase"/>
    <property type="match status" value="1"/>
</dbReference>
<accession>A0A2M8EV30</accession>
<sequence>MLLKTEIKTVVFVHKEGGWAYSAGTFILLAADLAIVHPEASIGACQPQEMFGQEQKVADKVIEGTVSWIKSLAEIQKRNPEIAEKFVRENLTLTGKETKEAGIINETARNLDELFLKLNIVEPKIKTISSTFSERFFDLLSHPYLISLFLTLGGLGLIFAFRTGEFELTGILGVLFLLIGLWGMGIIQFSIFGILLILLGLFLLIMEIFQPGFGIFGGLGIVSLLLGIFTFEAEPFLSPQIFEAMTMVVFGAIIGIGILFIIIGRGVVKTFRTKPKTGPEALIGLEAEVIKELNPLGQVILRNEIWQAESASGQTIPKGKKVKIVKIEGNTLYVKESK</sequence>
<dbReference type="Proteomes" id="UP000230885">
    <property type="component" value="Unassembled WGS sequence"/>
</dbReference>
<evidence type="ECO:0000313" key="9">
    <source>
        <dbReference type="Proteomes" id="UP000230885"/>
    </source>
</evidence>
<gene>
    <name evidence="8" type="ORF">CO053_01795</name>
</gene>
<dbReference type="EMBL" id="PFSE01000025">
    <property type="protein sequence ID" value="PJC28970.1"/>
    <property type="molecule type" value="Genomic_DNA"/>
</dbReference>
<feature type="transmembrane region" description="Helical" evidence="5">
    <location>
        <begin position="244"/>
        <end position="268"/>
    </location>
</feature>
<dbReference type="InterPro" id="IPR029045">
    <property type="entry name" value="ClpP/crotonase-like_dom_sf"/>
</dbReference>
<dbReference type="PANTHER" id="PTHR33507">
    <property type="entry name" value="INNER MEMBRANE PROTEIN YBBJ"/>
    <property type="match status" value="1"/>
</dbReference>
<keyword evidence="2 5" id="KW-0812">Transmembrane</keyword>
<feature type="transmembrane region" description="Helical" evidence="5">
    <location>
        <begin position="144"/>
        <end position="161"/>
    </location>
</feature>
<evidence type="ECO:0000256" key="3">
    <source>
        <dbReference type="ARBA" id="ARBA00022989"/>
    </source>
</evidence>
<feature type="domain" description="NfeD integral membrane" evidence="7">
    <location>
        <begin position="145"/>
        <end position="262"/>
    </location>
</feature>
<dbReference type="InterPro" id="IPR056739">
    <property type="entry name" value="NfeD_membrane"/>
</dbReference>
<evidence type="ECO:0000313" key="8">
    <source>
        <dbReference type="EMBL" id="PJC28970.1"/>
    </source>
</evidence>
<organism evidence="8 9">
    <name type="scientific">Candidatus Shapirobacteria bacterium CG_4_9_14_0_2_um_filter_40_11</name>
    <dbReference type="NCBI Taxonomy" id="1974876"/>
    <lineage>
        <taxon>Bacteria</taxon>
        <taxon>Candidatus Shapironibacteriota</taxon>
    </lineage>
</organism>
<dbReference type="InterPro" id="IPR012340">
    <property type="entry name" value="NA-bd_OB-fold"/>
</dbReference>
<feature type="domain" description="NfeD-like C-terminal" evidence="6">
    <location>
        <begin position="280"/>
        <end position="335"/>
    </location>
</feature>
<feature type="transmembrane region" description="Helical" evidence="5">
    <location>
        <begin position="173"/>
        <end position="206"/>
    </location>
</feature>
<name>A0A2M8EV30_9BACT</name>
<keyword evidence="4 5" id="KW-0472">Membrane</keyword>
<dbReference type="SUPFAM" id="SSF141322">
    <property type="entry name" value="NfeD domain-like"/>
    <property type="match status" value="1"/>
</dbReference>
<protein>
    <submittedName>
        <fullName evidence="8">Uncharacterized protein</fullName>
    </submittedName>
</protein>